<keyword evidence="11" id="KW-1185">Reference proteome</keyword>
<dbReference type="PANTHER" id="PTHR13645">
    <property type="entry name" value="DEFENSIN"/>
    <property type="match status" value="1"/>
</dbReference>
<organism evidence="10 11">
    <name type="scientific">Zophobas morio</name>
    <dbReference type="NCBI Taxonomy" id="2755281"/>
    <lineage>
        <taxon>Eukaryota</taxon>
        <taxon>Metazoa</taxon>
        <taxon>Ecdysozoa</taxon>
        <taxon>Arthropoda</taxon>
        <taxon>Hexapoda</taxon>
        <taxon>Insecta</taxon>
        <taxon>Pterygota</taxon>
        <taxon>Neoptera</taxon>
        <taxon>Endopterygota</taxon>
        <taxon>Coleoptera</taxon>
        <taxon>Polyphaga</taxon>
        <taxon>Cucujiformia</taxon>
        <taxon>Tenebrionidae</taxon>
        <taxon>Zophobas</taxon>
    </lineage>
</organism>
<dbReference type="PANTHER" id="PTHR13645:SF0">
    <property type="entry name" value="DEFENSIN"/>
    <property type="match status" value="1"/>
</dbReference>
<dbReference type="GO" id="GO:0006959">
    <property type="term" value="P:humoral immune response"/>
    <property type="evidence" value="ECO:0007669"/>
    <property type="project" value="TreeGrafter"/>
</dbReference>
<evidence type="ECO:0000313" key="11">
    <source>
        <dbReference type="Proteomes" id="UP001168821"/>
    </source>
</evidence>
<keyword evidence="3" id="KW-0929">Antimicrobial</keyword>
<evidence type="ECO:0000256" key="4">
    <source>
        <dbReference type="ARBA" id="ARBA00022588"/>
    </source>
</evidence>
<evidence type="ECO:0000256" key="3">
    <source>
        <dbReference type="ARBA" id="ARBA00022529"/>
    </source>
</evidence>
<keyword evidence="7" id="KW-0044">Antibiotic</keyword>
<keyword evidence="5" id="KW-0391">Immunity</keyword>
<feature type="domain" description="Invertebrate defensins family profile" evidence="9">
    <location>
        <begin position="53"/>
        <end position="88"/>
    </location>
</feature>
<dbReference type="Gene3D" id="3.30.30.10">
    <property type="entry name" value="Knottin, scorpion toxin-like"/>
    <property type="match status" value="1"/>
</dbReference>
<accession>A0AA38MBH3</accession>
<dbReference type="InterPro" id="IPR036574">
    <property type="entry name" value="Scorpion_toxin-like_sf"/>
</dbReference>
<evidence type="ECO:0000256" key="2">
    <source>
        <dbReference type="ARBA" id="ARBA00022525"/>
    </source>
</evidence>
<dbReference type="AlphaFoldDB" id="A0AA38MBH3"/>
<dbReference type="PROSITE" id="PS51378">
    <property type="entry name" value="INVERT_DEFENSINS"/>
    <property type="match status" value="1"/>
</dbReference>
<sequence>MDPHLPSVQQEIKMNKFFVATLLAIVFAIALFEVNSLPLDDEVAPVGDEPHGRITCDVIGSETLCAIRCIAMGHKGGYCEKGVCHCRD</sequence>
<dbReference type="GO" id="GO:0042742">
    <property type="term" value="P:defense response to bacterium"/>
    <property type="evidence" value="ECO:0007669"/>
    <property type="project" value="UniProtKB-KW"/>
</dbReference>
<evidence type="ECO:0000256" key="7">
    <source>
        <dbReference type="ARBA" id="ARBA00023022"/>
    </source>
</evidence>
<evidence type="ECO:0000259" key="9">
    <source>
        <dbReference type="PROSITE" id="PS51378"/>
    </source>
</evidence>
<keyword evidence="6" id="KW-0211">Defensin</keyword>
<protein>
    <recommendedName>
        <fullName evidence="9">Invertebrate defensins family profile domain-containing protein</fullName>
    </recommendedName>
</protein>
<keyword evidence="2" id="KW-0964">Secreted</keyword>
<dbReference type="GO" id="GO:0045087">
    <property type="term" value="P:innate immune response"/>
    <property type="evidence" value="ECO:0007669"/>
    <property type="project" value="UniProtKB-KW"/>
</dbReference>
<dbReference type="GO" id="GO:0005615">
    <property type="term" value="C:extracellular space"/>
    <property type="evidence" value="ECO:0007669"/>
    <property type="project" value="TreeGrafter"/>
</dbReference>
<comment type="caution">
    <text evidence="10">The sequence shown here is derived from an EMBL/GenBank/DDBJ whole genome shotgun (WGS) entry which is preliminary data.</text>
</comment>
<evidence type="ECO:0000256" key="6">
    <source>
        <dbReference type="ARBA" id="ARBA00022940"/>
    </source>
</evidence>
<name>A0AA38MBH3_9CUCU</name>
<dbReference type="Proteomes" id="UP001168821">
    <property type="component" value="Unassembled WGS sequence"/>
</dbReference>
<evidence type="ECO:0000313" key="10">
    <source>
        <dbReference type="EMBL" id="KAJ3650348.1"/>
    </source>
</evidence>
<proteinExistence type="predicted"/>
<reference evidence="10" key="1">
    <citation type="journal article" date="2023" name="G3 (Bethesda)">
        <title>Whole genome assemblies of Zophobas morio and Tenebrio molitor.</title>
        <authorList>
            <person name="Kaur S."/>
            <person name="Stinson S.A."/>
            <person name="diCenzo G.C."/>
        </authorList>
    </citation>
    <scope>NUCLEOTIDE SEQUENCE</scope>
    <source>
        <strain evidence="10">QUZm001</strain>
    </source>
</reference>
<dbReference type="Pfam" id="PF01097">
    <property type="entry name" value="Defensin_2"/>
    <property type="match status" value="1"/>
</dbReference>
<dbReference type="CDD" id="cd21806">
    <property type="entry name" value="DEFL_defensin-like"/>
    <property type="match status" value="1"/>
</dbReference>
<keyword evidence="8" id="KW-1015">Disulfide bond</keyword>
<keyword evidence="4" id="KW-0399">Innate immunity</keyword>
<dbReference type="SUPFAM" id="SSF57095">
    <property type="entry name" value="Scorpion toxin-like"/>
    <property type="match status" value="1"/>
</dbReference>
<comment type="subcellular location">
    <subcellularLocation>
        <location evidence="1">Secreted</location>
    </subcellularLocation>
</comment>
<evidence type="ECO:0000256" key="8">
    <source>
        <dbReference type="ARBA" id="ARBA00023157"/>
    </source>
</evidence>
<dbReference type="InterPro" id="IPR001542">
    <property type="entry name" value="Defensin_invertebrate/fungal"/>
</dbReference>
<evidence type="ECO:0000256" key="5">
    <source>
        <dbReference type="ARBA" id="ARBA00022859"/>
    </source>
</evidence>
<dbReference type="EMBL" id="JALNTZ010000006">
    <property type="protein sequence ID" value="KAJ3650348.1"/>
    <property type="molecule type" value="Genomic_DNA"/>
</dbReference>
<evidence type="ECO:0000256" key="1">
    <source>
        <dbReference type="ARBA" id="ARBA00004613"/>
    </source>
</evidence>
<gene>
    <name evidence="10" type="ORF">Zmor_022042</name>
</gene>